<keyword evidence="5 7" id="KW-0520">NAD</keyword>
<comment type="similarity">
    <text evidence="1 7">Belongs to the mannitol dehydrogenase family.</text>
</comment>
<evidence type="ECO:0000313" key="11">
    <source>
        <dbReference type="Proteomes" id="UP000249890"/>
    </source>
</evidence>
<feature type="domain" description="Mannitol dehydrogenase C-terminal" evidence="9">
    <location>
        <begin position="205"/>
        <end position="345"/>
    </location>
</feature>
<dbReference type="SUPFAM" id="SSF48179">
    <property type="entry name" value="6-phosphogluconate dehydrogenase C-terminal domain-like"/>
    <property type="match status" value="1"/>
</dbReference>
<dbReference type="SUPFAM" id="SSF51735">
    <property type="entry name" value="NAD(P)-binding Rossmann-fold domains"/>
    <property type="match status" value="1"/>
</dbReference>
<evidence type="ECO:0000256" key="3">
    <source>
        <dbReference type="ARBA" id="ARBA00016219"/>
    </source>
</evidence>
<dbReference type="Gene3D" id="3.40.50.720">
    <property type="entry name" value="NAD(P)-binding Rossmann-like Domain"/>
    <property type="match status" value="1"/>
</dbReference>
<gene>
    <name evidence="7" type="primary">mtlD</name>
    <name evidence="10" type="ORF">B9T62_18070</name>
</gene>
<dbReference type="InterPro" id="IPR000669">
    <property type="entry name" value="Mannitol_DH"/>
</dbReference>
<dbReference type="EC" id="1.1.1.17" evidence="2 7"/>
<dbReference type="Gene3D" id="1.10.1040.10">
    <property type="entry name" value="N-(1-d-carboxylethyl)-l-norvaline Dehydrogenase, domain 2"/>
    <property type="match status" value="1"/>
</dbReference>
<feature type="domain" description="Mannitol dehydrogenase N-terminal" evidence="8">
    <location>
        <begin position="1"/>
        <end position="197"/>
    </location>
</feature>
<reference evidence="10 11" key="1">
    <citation type="submission" date="2017-06" db="EMBL/GenBank/DDBJ databases">
        <title>Complete genome sequence of Paenibacillus donghaensis KCTC 13049T isolated from East Sea sediment, South Korea.</title>
        <authorList>
            <person name="Jung B.K."/>
            <person name="Hong S.-J."/>
            <person name="Shin J.-H."/>
        </authorList>
    </citation>
    <scope>NUCLEOTIDE SEQUENCE [LARGE SCALE GENOMIC DNA]</scope>
    <source>
        <strain evidence="10 11">KCTC 13049</strain>
    </source>
</reference>
<proteinExistence type="inferred from homology"/>
<sequence>MRAVHFGAGNIGRGFIGPMLSRSGYEVCFVGRNKNKMARLQERGQYKVTLANENRDSYMVKNITAIDLNNAEQVAEAIADAQIVTTAVGISALKDIAGAIAQGIELRLSRNAESAPLHIIACENGIASGQQLKRSVYRHMSASLVEEANRKIAFPNVMVDRIVPVQKNKESFEILVEPFSEWVIPRGGMIGEYPEIKGVHYVEALEPYLERKLFTLNTGHCSAAYFGYLEGYTTIQEAMSDPVIESHVRGVLEETGALLAHRHGFDSEVHSRYIEKTIQRFNNSNFSDKITRVARSPLRKLAPKDRLVQPALQACELGLETNHLVSAITSALFFDHPGDPEALDLQRAIRDTGLSGIITAIMGIPIEHPLHRRIIIEYNNICMKYPPMASTGFEAMVRTIG</sequence>
<dbReference type="GO" id="GO:0019592">
    <property type="term" value="P:mannitol catabolic process"/>
    <property type="evidence" value="ECO:0007669"/>
    <property type="project" value="TreeGrafter"/>
</dbReference>
<dbReference type="InterPro" id="IPR013131">
    <property type="entry name" value="Mannitol_DH_N"/>
</dbReference>
<dbReference type="PANTHER" id="PTHR30524">
    <property type="entry name" value="MANNITOL-1-PHOSPHATE 5-DEHYDROGENASE"/>
    <property type="match status" value="1"/>
</dbReference>
<name>A0A2Z2KH70_9BACL</name>
<dbReference type="InterPro" id="IPR023028">
    <property type="entry name" value="Mannitol_1_phos_5_DH"/>
</dbReference>
<dbReference type="PRINTS" id="PR00084">
    <property type="entry name" value="MTLDHDRGNASE"/>
</dbReference>
<evidence type="ECO:0000256" key="6">
    <source>
        <dbReference type="ARBA" id="ARBA00048615"/>
    </source>
</evidence>
<accession>A0A2Z2KH70</accession>
<evidence type="ECO:0000256" key="2">
    <source>
        <dbReference type="ARBA" id="ARBA00012939"/>
    </source>
</evidence>
<comment type="catalytic activity">
    <reaction evidence="6 7">
        <text>D-mannitol 1-phosphate + NAD(+) = beta-D-fructose 6-phosphate + NADH + H(+)</text>
        <dbReference type="Rhea" id="RHEA:19661"/>
        <dbReference type="ChEBI" id="CHEBI:15378"/>
        <dbReference type="ChEBI" id="CHEBI:57540"/>
        <dbReference type="ChEBI" id="CHEBI:57634"/>
        <dbReference type="ChEBI" id="CHEBI:57945"/>
        <dbReference type="ChEBI" id="CHEBI:61381"/>
        <dbReference type="EC" id="1.1.1.17"/>
    </reaction>
</comment>
<dbReference type="AlphaFoldDB" id="A0A2Z2KH70"/>
<dbReference type="RefSeq" id="WP_087916518.1">
    <property type="nucleotide sequence ID" value="NZ_CP021780.1"/>
</dbReference>
<dbReference type="HAMAP" id="MF_00196">
    <property type="entry name" value="Mannitol_dehydrog"/>
    <property type="match status" value="1"/>
</dbReference>
<dbReference type="OrthoDB" id="271711at2"/>
<dbReference type="InterPro" id="IPR023027">
    <property type="entry name" value="Mannitol_DH_CS"/>
</dbReference>
<protein>
    <recommendedName>
        <fullName evidence="3 7">Mannitol-1-phosphate 5-dehydrogenase</fullName>
        <ecNumber evidence="2 7">1.1.1.17</ecNumber>
    </recommendedName>
</protein>
<dbReference type="InterPro" id="IPR008927">
    <property type="entry name" value="6-PGluconate_DH-like_C_sf"/>
</dbReference>
<dbReference type="EMBL" id="CP021780">
    <property type="protein sequence ID" value="ASA22520.1"/>
    <property type="molecule type" value="Genomic_DNA"/>
</dbReference>
<evidence type="ECO:0000256" key="5">
    <source>
        <dbReference type="ARBA" id="ARBA00023027"/>
    </source>
</evidence>
<dbReference type="InterPro" id="IPR013328">
    <property type="entry name" value="6PGD_dom2"/>
</dbReference>
<dbReference type="Proteomes" id="UP000249890">
    <property type="component" value="Chromosome"/>
</dbReference>
<evidence type="ECO:0000259" key="8">
    <source>
        <dbReference type="Pfam" id="PF01232"/>
    </source>
</evidence>
<evidence type="ECO:0000259" key="9">
    <source>
        <dbReference type="Pfam" id="PF08125"/>
    </source>
</evidence>
<dbReference type="NCBIfam" id="NF002652">
    <property type="entry name" value="PRK02318.2-5"/>
    <property type="match status" value="1"/>
</dbReference>
<dbReference type="InterPro" id="IPR036291">
    <property type="entry name" value="NAD(P)-bd_dom_sf"/>
</dbReference>
<evidence type="ECO:0000313" key="10">
    <source>
        <dbReference type="EMBL" id="ASA22520.1"/>
    </source>
</evidence>
<dbReference type="Pfam" id="PF08125">
    <property type="entry name" value="Mannitol_dh_C"/>
    <property type="match status" value="1"/>
</dbReference>
<dbReference type="KEGG" id="pdh:B9T62_18070"/>
<dbReference type="PROSITE" id="PS00974">
    <property type="entry name" value="MANNITOL_DHGENASE"/>
    <property type="match status" value="1"/>
</dbReference>
<evidence type="ECO:0000256" key="1">
    <source>
        <dbReference type="ARBA" id="ARBA00006541"/>
    </source>
</evidence>
<evidence type="ECO:0000256" key="7">
    <source>
        <dbReference type="HAMAP-Rule" id="MF_00196"/>
    </source>
</evidence>
<keyword evidence="4 7" id="KW-0560">Oxidoreductase</keyword>
<dbReference type="Pfam" id="PF01232">
    <property type="entry name" value="Mannitol_dh"/>
    <property type="match status" value="1"/>
</dbReference>
<keyword evidence="11" id="KW-1185">Reference proteome</keyword>
<dbReference type="PANTHER" id="PTHR30524:SF0">
    <property type="entry name" value="ALTRONATE OXIDOREDUCTASE-RELATED"/>
    <property type="match status" value="1"/>
</dbReference>
<organism evidence="10 11">
    <name type="scientific">Paenibacillus donghaensis</name>
    <dbReference type="NCBI Taxonomy" id="414771"/>
    <lineage>
        <taxon>Bacteria</taxon>
        <taxon>Bacillati</taxon>
        <taxon>Bacillota</taxon>
        <taxon>Bacilli</taxon>
        <taxon>Bacillales</taxon>
        <taxon>Paenibacillaceae</taxon>
        <taxon>Paenibacillus</taxon>
    </lineage>
</organism>
<evidence type="ECO:0000256" key="4">
    <source>
        <dbReference type="ARBA" id="ARBA00023002"/>
    </source>
</evidence>
<dbReference type="GO" id="GO:0005829">
    <property type="term" value="C:cytosol"/>
    <property type="evidence" value="ECO:0007669"/>
    <property type="project" value="TreeGrafter"/>
</dbReference>
<dbReference type="GO" id="GO:0008926">
    <property type="term" value="F:mannitol-1-phosphate 5-dehydrogenase activity"/>
    <property type="evidence" value="ECO:0007669"/>
    <property type="project" value="UniProtKB-UniRule"/>
</dbReference>
<dbReference type="InterPro" id="IPR013118">
    <property type="entry name" value="Mannitol_DH_C"/>
</dbReference>
<feature type="binding site" evidence="7">
    <location>
        <begin position="3"/>
        <end position="14"/>
    </location>
    <ligand>
        <name>NAD(+)</name>
        <dbReference type="ChEBI" id="CHEBI:57540"/>
    </ligand>
</feature>